<evidence type="ECO:0008006" key="2">
    <source>
        <dbReference type="Google" id="ProtNLM"/>
    </source>
</evidence>
<dbReference type="AlphaFoldDB" id="A0A0F9K5V9"/>
<reference evidence="1" key="1">
    <citation type="journal article" date="2015" name="Nature">
        <title>Complex archaea that bridge the gap between prokaryotes and eukaryotes.</title>
        <authorList>
            <person name="Spang A."/>
            <person name="Saw J.H."/>
            <person name="Jorgensen S.L."/>
            <person name="Zaremba-Niedzwiedzka K."/>
            <person name="Martijn J."/>
            <person name="Lind A.E."/>
            <person name="van Eijk R."/>
            <person name="Schleper C."/>
            <person name="Guy L."/>
            <person name="Ettema T.J."/>
        </authorList>
    </citation>
    <scope>NUCLEOTIDE SEQUENCE</scope>
</reference>
<protein>
    <recommendedName>
        <fullName evidence="2">DUF3795 domain-containing protein</fullName>
    </recommendedName>
</protein>
<dbReference type="EMBL" id="LAZR01009887">
    <property type="protein sequence ID" value="KKM70056.1"/>
    <property type="molecule type" value="Genomic_DNA"/>
</dbReference>
<name>A0A0F9K5V9_9ZZZZ</name>
<dbReference type="InterPro" id="IPR024227">
    <property type="entry name" value="DUF3795"/>
</dbReference>
<sequence>MVNEIPMKNENYVAYCGLYCQLCGKRQDIPKRASDLKKLLIKEDFEDWGLQFNEFNDFWIMLDRLIDVGDDVCCKTEKCGNPFCEIRKCAKAKKVIACPFCNEYPCETIKPIAKREGTLLFDGYRLKDLGLEEWIKEQEIRKEEGFCYADVRISKKKSNSL</sequence>
<dbReference type="Pfam" id="PF12675">
    <property type="entry name" value="DUF3795"/>
    <property type="match status" value="1"/>
</dbReference>
<organism evidence="1">
    <name type="scientific">marine sediment metagenome</name>
    <dbReference type="NCBI Taxonomy" id="412755"/>
    <lineage>
        <taxon>unclassified sequences</taxon>
        <taxon>metagenomes</taxon>
        <taxon>ecological metagenomes</taxon>
    </lineage>
</organism>
<accession>A0A0F9K5V9</accession>
<proteinExistence type="predicted"/>
<gene>
    <name evidence="1" type="ORF">LCGC14_1444560</name>
</gene>
<comment type="caution">
    <text evidence="1">The sequence shown here is derived from an EMBL/GenBank/DDBJ whole genome shotgun (WGS) entry which is preliminary data.</text>
</comment>
<evidence type="ECO:0000313" key="1">
    <source>
        <dbReference type="EMBL" id="KKM70056.1"/>
    </source>
</evidence>